<evidence type="ECO:0008006" key="12">
    <source>
        <dbReference type="Google" id="ProtNLM"/>
    </source>
</evidence>
<evidence type="ECO:0000259" key="9">
    <source>
        <dbReference type="PROSITE" id="PS51184"/>
    </source>
</evidence>
<reference evidence="10 11" key="1">
    <citation type="submission" date="2024-09" db="EMBL/GenBank/DDBJ databases">
        <title>Chromosome-scale assembly of Riccia sorocarpa.</title>
        <authorList>
            <person name="Paukszto L."/>
        </authorList>
    </citation>
    <scope>NUCLEOTIDE SEQUENCE [LARGE SCALE GENOMIC DNA]</scope>
    <source>
        <strain evidence="10">LP-2024</strain>
        <tissue evidence="10">Aerial parts of the thallus</tissue>
    </source>
</reference>
<evidence type="ECO:0000256" key="6">
    <source>
        <dbReference type="ARBA" id="ARBA00023242"/>
    </source>
</evidence>
<dbReference type="SMART" id="SM00558">
    <property type="entry name" value="JmjC"/>
    <property type="match status" value="1"/>
</dbReference>
<accession>A0ABD3ICC1</accession>
<name>A0ABD3ICC1_9MARC</name>
<dbReference type="InterPro" id="IPR050910">
    <property type="entry name" value="JMJD6_ArgDemeth/LysHydrox"/>
</dbReference>
<keyword evidence="6" id="KW-0539">Nucleus</keyword>
<dbReference type="GO" id="GO:0016491">
    <property type="term" value="F:oxidoreductase activity"/>
    <property type="evidence" value="ECO:0007669"/>
    <property type="project" value="UniProtKB-KW"/>
</dbReference>
<evidence type="ECO:0000256" key="4">
    <source>
        <dbReference type="ARBA" id="ARBA00023002"/>
    </source>
</evidence>
<comment type="caution">
    <text evidence="10">The sequence shown here is derived from an EMBL/GenBank/DDBJ whole genome shotgun (WGS) entry which is preliminary data.</text>
</comment>
<dbReference type="PANTHER" id="PTHR12480">
    <property type="entry name" value="ARGININE DEMETHYLASE AND LYSYL-HYDROXYLASE JMJD"/>
    <property type="match status" value="1"/>
</dbReference>
<dbReference type="GO" id="GO:0005634">
    <property type="term" value="C:nucleus"/>
    <property type="evidence" value="ECO:0007669"/>
    <property type="project" value="UniProtKB-SubCell"/>
</dbReference>
<evidence type="ECO:0000256" key="3">
    <source>
        <dbReference type="ARBA" id="ARBA00022723"/>
    </source>
</evidence>
<dbReference type="FunFam" id="2.60.120.650:FF:000045">
    <property type="entry name" value="F-box protein At1g78280"/>
    <property type="match status" value="1"/>
</dbReference>
<evidence type="ECO:0000256" key="7">
    <source>
        <dbReference type="SAM" id="MobiDB-lite"/>
    </source>
</evidence>
<feature type="domain" description="F-box" evidence="8">
    <location>
        <begin position="74"/>
        <end position="120"/>
    </location>
</feature>
<dbReference type="SUPFAM" id="SSF81383">
    <property type="entry name" value="F-box domain"/>
    <property type="match status" value="1"/>
</dbReference>
<evidence type="ECO:0000256" key="5">
    <source>
        <dbReference type="ARBA" id="ARBA00023004"/>
    </source>
</evidence>
<dbReference type="SUPFAM" id="SSF51197">
    <property type="entry name" value="Clavaminate synthase-like"/>
    <property type="match status" value="1"/>
</dbReference>
<gene>
    <name evidence="10" type="ORF">R1sor_018771</name>
</gene>
<dbReference type="Gene3D" id="2.60.120.650">
    <property type="entry name" value="Cupin"/>
    <property type="match status" value="1"/>
</dbReference>
<comment type="similarity">
    <text evidence="2">Belongs to the JARID1 histone demethylase family.</text>
</comment>
<dbReference type="PROSITE" id="PS51184">
    <property type="entry name" value="JMJC"/>
    <property type="match status" value="1"/>
</dbReference>
<dbReference type="InterPro" id="IPR003347">
    <property type="entry name" value="JmjC_dom"/>
</dbReference>
<feature type="compositionally biased region" description="Basic residues" evidence="7">
    <location>
        <begin position="10"/>
        <end position="20"/>
    </location>
</feature>
<dbReference type="GO" id="GO:0046872">
    <property type="term" value="F:metal ion binding"/>
    <property type="evidence" value="ECO:0007669"/>
    <property type="project" value="UniProtKB-KW"/>
</dbReference>
<feature type="domain" description="JmjC" evidence="9">
    <location>
        <begin position="271"/>
        <end position="431"/>
    </location>
</feature>
<feature type="region of interest" description="Disordered" evidence="7">
    <location>
        <begin position="1"/>
        <end position="36"/>
    </location>
</feature>
<evidence type="ECO:0000256" key="1">
    <source>
        <dbReference type="ARBA" id="ARBA00004123"/>
    </source>
</evidence>
<sequence length="498" mass="57080">MGAHGGIDKKAKKKRKRKSSTAKDQSVGSEELEELKASQDPEFCLQRGTSSYGVQPLGNLLYQEYLHNARDTGLGNLRLLTDDLFLDILGLLTAEDLGKLATVSKSLYVFVHQDSLWRNLVLENFHGDFTFKGRWKNSYVSTRYPHWTGPPHVPLKVKGFYSDHIFQSWLCASLEIKKEWLSRDNIARRSNLTLEEFIRDFEEPNKPVLIKGALDHWPALAKWNREYLLQHAGEVPFACGPVQMKLKDYYQYADLVEEERPLYIFDSKFAEKAPQLSQDYDIPLCFRSDLFSLLGHSRPDYRWLILGPARSGSSFHVDPNSTSAWNAVVRGSKKWIMYPPEVVPPGVFPSPDGAEVASPVSLTEWFMNFYEETRRRKEKPVECVCRAGEVVFVPNGWWHIVINLEESIAITQNYVSRSNLLNVLEFLNKPNSKELVSGTTERETLYERFRRAYEEAFPGSVEKLQLEADDKAKLEKQKVAFWDSVADSKQGGGFKFGF</sequence>
<dbReference type="Gene3D" id="1.20.1280.50">
    <property type="match status" value="1"/>
</dbReference>
<dbReference type="InterPro" id="IPR036047">
    <property type="entry name" value="F-box-like_dom_sf"/>
</dbReference>
<keyword evidence="3" id="KW-0479">Metal-binding</keyword>
<dbReference type="AlphaFoldDB" id="A0ABD3ICC1"/>
<keyword evidence="11" id="KW-1185">Reference proteome</keyword>
<keyword evidence="4" id="KW-0560">Oxidoreductase</keyword>
<evidence type="ECO:0000313" key="10">
    <source>
        <dbReference type="EMBL" id="KAL3700749.1"/>
    </source>
</evidence>
<proteinExistence type="inferred from homology"/>
<evidence type="ECO:0000259" key="8">
    <source>
        <dbReference type="PROSITE" id="PS50181"/>
    </source>
</evidence>
<dbReference type="InterPro" id="IPR001810">
    <property type="entry name" value="F-box_dom"/>
</dbReference>
<dbReference type="Proteomes" id="UP001633002">
    <property type="component" value="Unassembled WGS sequence"/>
</dbReference>
<dbReference type="Pfam" id="PF12937">
    <property type="entry name" value="F-box-like"/>
    <property type="match status" value="1"/>
</dbReference>
<evidence type="ECO:0000313" key="11">
    <source>
        <dbReference type="Proteomes" id="UP001633002"/>
    </source>
</evidence>
<comment type="subcellular location">
    <subcellularLocation>
        <location evidence="1">Nucleus</location>
    </subcellularLocation>
</comment>
<dbReference type="EMBL" id="JBJQOH010000001">
    <property type="protein sequence ID" value="KAL3700749.1"/>
    <property type="molecule type" value="Genomic_DNA"/>
</dbReference>
<dbReference type="PROSITE" id="PS50181">
    <property type="entry name" value="FBOX"/>
    <property type="match status" value="1"/>
</dbReference>
<dbReference type="InterPro" id="IPR041667">
    <property type="entry name" value="Cupin_8"/>
</dbReference>
<evidence type="ECO:0000256" key="2">
    <source>
        <dbReference type="ARBA" id="ARBA00006801"/>
    </source>
</evidence>
<dbReference type="PANTHER" id="PTHR12480:SF21">
    <property type="entry name" value="JMJC DOMAIN-CONTAINING PROTEIN 8"/>
    <property type="match status" value="1"/>
</dbReference>
<organism evidence="10 11">
    <name type="scientific">Riccia sorocarpa</name>
    <dbReference type="NCBI Taxonomy" id="122646"/>
    <lineage>
        <taxon>Eukaryota</taxon>
        <taxon>Viridiplantae</taxon>
        <taxon>Streptophyta</taxon>
        <taxon>Embryophyta</taxon>
        <taxon>Marchantiophyta</taxon>
        <taxon>Marchantiopsida</taxon>
        <taxon>Marchantiidae</taxon>
        <taxon>Marchantiales</taxon>
        <taxon>Ricciaceae</taxon>
        <taxon>Riccia</taxon>
    </lineage>
</organism>
<dbReference type="Pfam" id="PF13621">
    <property type="entry name" value="Cupin_8"/>
    <property type="match status" value="1"/>
</dbReference>
<protein>
    <recommendedName>
        <fullName evidence="12">F-box protein</fullName>
    </recommendedName>
</protein>
<keyword evidence="5" id="KW-0408">Iron</keyword>